<gene>
    <name evidence="3" type="ORF">BM524_08210</name>
</gene>
<dbReference type="RefSeq" id="WP_071959136.1">
    <property type="nucleotide sequence ID" value="NZ_CP018024.1"/>
</dbReference>
<feature type="transmembrane region" description="Helical" evidence="2">
    <location>
        <begin position="136"/>
        <end position="153"/>
    </location>
</feature>
<proteinExistence type="predicted"/>
<dbReference type="AlphaFoldDB" id="A0AAC9J9W6"/>
<evidence type="ECO:0000313" key="4">
    <source>
        <dbReference type="Proteomes" id="UP000182101"/>
    </source>
</evidence>
<evidence type="ECO:0000313" key="3">
    <source>
        <dbReference type="EMBL" id="APD89769.1"/>
    </source>
</evidence>
<organism evidence="3 4">
    <name type="scientific">Alteromonas mediterranea</name>
    <dbReference type="NCBI Taxonomy" id="314275"/>
    <lineage>
        <taxon>Bacteria</taxon>
        <taxon>Pseudomonadati</taxon>
        <taxon>Pseudomonadota</taxon>
        <taxon>Gammaproteobacteria</taxon>
        <taxon>Alteromonadales</taxon>
        <taxon>Alteromonadaceae</taxon>
        <taxon>Alteromonas/Salinimonas group</taxon>
        <taxon>Alteromonas</taxon>
    </lineage>
</organism>
<protein>
    <submittedName>
        <fullName evidence="3">Uncharacterized protein</fullName>
    </submittedName>
</protein>
<sequence>MFSKSSTKRSAERLFEERLYEQVVTELSRGEKRQGLWAKAIADAEGIDEKAKSFYIKYRVQSLKDEWSLAEHEKAQKEENNKRKELQALRERNAILRKNSRNKFKNEMLGFAAFFTAIVSLLLTIVGATAIPEQGLFAVCMVVFFGAITYKLWRFAFSKDTGSL</sequence>
<keyword evidence="2" id="KW-1133">Transmembrane helix</keyword>
<keyword evidence="2" id="KW-0812">Transmembrane</keyword>
<keyword evidence="1" id="KW-0175">Coiled coil</keyword>
<name>A0AAC9J9W6_9ALTE</name>
<dbReference type="Proteomes" id="UP000182101">
    <property type="component" value="Chromosome"/>
</dbReference>
<feature type="transmembrane region" description="Helical" evidence="2">
    <location>
        <begin position="108"/>
        <end position="130"/>
    </location>
</feature>
<keyword evidence="2" id="KW-0472">Membrane</keyword>
<evidence type="ECO:0000256" key="1">
    <source>
        <dbReference type="SAM" id="Coils"/>
    </source>
</evidence>
<dbReference type="EMBL" id="CP018024">
    <property type="protein sequence ID" value="APD89769.1"/>
    <property type="molecule type" value="Genomic_DNA"/>
</dbReference>
<feature type="coiled-coil region" evidence="1">
    <location>
        <begin position="60"/>
        <end position="99"/>
    </location>
</feature>
<reference evidence="3 4" key="1">
    <citation type="submission" date="2016-11" db="EMBL/GenBank/DDBJ databases">
        <title>Networking in microbes: conjugative elements and plasmids in the genus Alteromonas.</title>
        <authorList>
            <person name="Lopez-Perez M."/>
            <person name="Ramon-Marco N."/>
            <person name="Rodriguez-Valera F."/>
        </authorList>
    </citation>
    <scope>NUCLEOTIDE SEQUENCE [LARGE SCALE GENOMIC DNA]</scope>
    <source>
        <strain evidence="3 4">CP48</strain>
    </source>
</reference>
<evidence type="ECO:0000256" key="2">
    <source>
        <dbReference type="SAM" id="Phobius"/>
    </source>
</evidence>
<accession>A0AAC9J9W6</accession>